<dbReference type="Proteomes" id="UP000016935">
    <property type="component" value="Unassembled WGS sequence"/>
</dbReference>
<evidence type="ECO:0000313" key="2">
    <source>
        <dbReference type="EMBL" id="EOA86285.1"/>
    </source>
</evidence>
<dbReference type="HOGENOM" id="CLU_1636262_0_0_1"/>
<reference evidence="2 3" key="1">
    <citation type="journal article" date="2012" name="PLoS Pathog.">
        <title>Diverse lifestyles and strategies of plant pathogenesis encoded in the genomes of eighteen Dothideomycetes fungi.</title>
        <authorList>
            <person name="Ohm R.A."/>
            <person name="Feau N."/>
            <person name="Henrissat B."/>
            <person name="Schoch C.L."/>
            <person name="Horwitz B.A."/>
            <person name="Barry K.W."/>
            <person name="Condon B.J."/>
            <person name="Copeland A.C."/>
            <person name="Dhillon B."/>
            <person name="Glaser F."/>
            <person name="Hesse C.N."/>
            <person name="Kosti I."/>
            <person name="LaButti K."/>
            <person name="Lindquist E.A."/>
            <person name="Lucas S."/>
            <person name="Salamov A.A."/>
            <person name="Bradshaw R.E."/>
            <person name="Ciuffetti L."/>
            <person name="Hamelin R.C."/>
            <person name="Kema G.H.J."/>
            <person name="Lawrence C."/>
            <person name="Scott J.A."/>
            <person name="Spatafora J.W."/>
            <person name="Turgeon B.G."/>
            <person name="de Wit P.J.G.M."/>
            <person name="Zhong S."/>
            <person name="Goodwin S.B."/>
            <person name="Grigoriev I.V."/>
        </authorList>
    </citation>
    <scope>NUCLEOTIDE SEQUENCE [LARGE SCALE GENOMIC DNA]</scope>
    <source>
        <strain evidence="3">28A</strain>
    </source>
</reference>
<keyword evidence="1" id="KW-0175">Coiled coil</keyword>
<feature type="coiled-coil region" evidence="1">
    <location>
        <begin position="29"/>
        <end position="77"/>
    </location>
</feature>
<protein>
    <submittedName>
        <fullName evidence="2">Uncharacterized protein</fullName>
    </submittedName>
</protein>
<gene>
    <name evidence="2" type="ORF">SETTUDRAFT_28681</name>
</gene>
<evidence type="ECO:0000256" key="1">
    <source>
        <dbReference type="SAM" id="Coils"/>
    </source>
</evidence>
<dbReference type="AlphaFoldDB" id="R0IMN7"/>
<organism evidence="2 3">
    <name type="scientific">Exserohilum turcicum (strain 28A)</name>
    <name type="common">Northern leaf blight fungus</name>
    <name type="synonym">Setosphaeria turcica</name>
    <dbReference type="NCBI Taxonomy" id="671987"/>
    <lineage>
        <taxon>Eukaryota</taxon>
        <taxon>Fungi</taxon>
        <taxon>Dikarya</taxon>
        <taxon>Ascomycota</taxon>
        <taxon>Pezizomycotina</taxon>
        <taxon>Dothideomycetes</taxon>
        <taxon>Pleosporomycetidae</taxon>
        <taxon>Pleosporales</taxon>
        <taxon>Pleosporineae</taxon>
        <taxon>Pleosporaceae</taxon>
        <taxon>Exserohilum</taxon>
    </lineage>
</organism>
<dbReference type="GeneID" id="19403267"/>
<name>R0IMN7_EXST2</name>
<reference evidence="2 3" key="2">
    <citation type="journal article" date="2013" name="PLoS Genet.">
        <title>Comparative genome structure, secondary metabolite, and effector coding capacity across Cochliobolus pathogens.</title>
        <authorList>
            <person name="Condon B.J."/>
            <person name="Leng Y."/>
            <person name="Wu D."/>
            <person name="Bushley K.E."/>
            <person name="Ohm R.A."/>
            <person name="Otillar R."/>
            <person name="Martin J."/>
            <person name="Schackwitz W."/>
            <person name="Grimwood J."/>
            <person name="MohdZainudin N."/>
            <person name="Xue C."/>
            <person name="Wang R."/>
            <person name="Manning V.A."/>
            <person name="Dhillon B."/>
            <person name="Tu Z.J."/>
            <person name="Steffenson B.J."/>
            <person name="Salamov A."/>
            <person name="Sun H."/>
            <person name="Lowry S."/>
            <person name="LaButti K."/>
            <person name="Han J."/>
            <person name="Copeland A."/>
            <person name="Lindquist E."/>
            <person name="Barry K."/>
            <person name="Schmutz J."/>
            <person name="Baker S.E."/>
            <person name="Ciuffetti L.M."/>
            <person name="Grigoriev I.V."/>
            <person name="Zhong S."/>
            <person name="Turgeon B.G."/>
        </authorList>
    </citation>
    <scope>NUCLEOTIDE SEQUENCE [LARGE SCALE GENOMIC DNA]</scope>
    <source>
        <strain evidence="3">28A</strain>
    </source>
</reference>
<dbReference type="EMBL" id="KB908604">
    <property type="protein sequence ID" value="EOA86285.1"/>
    <property type="molecule type" value="Genomic_DNA"/>
</dbReference>
<accession>R0IMN7</accession>
<keyword evidence="3" id="KW-1185">Reference proteome</keyword>
<dbReference type="RefSeq" id="XP_008026097.1">
    <property type="nucleotide sequence ID" value="XM_008027906.1"/>
</dbReference>
<proteinExistence type="predicted"/>
<evidence type="ECO:0000313" key="3">
    <source>
        <dbReference type="Proteomes" id="UP000016935"/>
    </source>
</evidence>
<dbReference type="OrthoDB" id="3807343at2759"/>
<sequence length="150" mass="16568">MSSLKKECRNCYRNGVESCVPVEIPVPNFEKLDQEIARLDQQESEADAAEAAALEALVAARRKKDRLRQQRKILKRREQKWVDDAGKFVDDIEALEAMEWANKEVATLEGGLMPGTPALDWSVFMPTFLEGDPGFAEAVGDTVPVSGGSS</sequence>